<evidence type="ECO:0000313" key="1">
    <source>
        <dbReference type="EMBL" id="KAH1107695.1"/>
    </source>
</evidence>
<proteinExistence type="predicted"/>
<feature type="non-terminal residue" evidence="1">
    <location>
        <position position="71"/>
    </location>
</feature>
<protein>
    <submittedName>
        <fullName evidence="1">Uncharacterized protein</fullName>
    </submittedName>
</protein>
<dbReference type="Proteomes" id="UP000828251">
    <property type="component" value="Unassembled WGS sequence"/>
</dbReference>
<sequence>MGLLVGTPTASYFAPPSTRTTRGNMVFRQLSHFTTREQEEQPLTMEACLSQIEAQLGTVETQVSTILDILQ</sequence>
<reference evidence="1 2" key="1">
    <citation type="journal article" date="2021" name="Plant Biotechnol. J.">
        <title>Multi-omics assisted identification of the key and species-specific regulatory components of drought-tolerant mechanisms in Gossypium stocksii.</title>
        <authorList>
            <person name="Yu D."/>
            <person name="Ke L."/>
            <person name="Zhang D."/>
            <person name="Wu Y."/>
            <person name="Sun Y."/>
            <person name="Mei J."/>
            <person name="Sun J."/>
            <person name="Sun Y."/>
        </authorList>
    </citation>
    <scope>NUCLEOTIDE SEQUENCE [LARGE SCALE GENOMIC DNA]</scope>
    <source>
        <strain evidence="2">cv. E1</strain>
        <tissue evidence="1">Leaf</tissue>
    </source>
</reference>
<name>A0A9D3W4K0_9ROSI</name>
<gene>
    <name evidence="1" type="ORF">J1N35_011463</name>
</gene>
<dbReference type="AlphaFoldDB" id="A0A9D3W4K0"/>
<accession>A0A9D3W4K0</accession>
<comment type="caution">
    <text evidence="1">The sequence shown here is derived from an EMBL/GenBank/DDBJ whole genome shotgun (WGS) entry which is preliminary data.</text>
</comment>
<evidence type="ECO:0000313" key="2">
    <source>
        <dbReference type="Proteomes" id="UP000828251"/>
    </source>
</evidence>
<organism evidence="1 2">
    <name type="scientific">Gossypium stocksii</name>
    <dbReference type="NCBI Taxonomy" id="47602"/>
    <lineage>
        <taxon>Eukaryota</taxon>
        <taxon>Viridiplantae</taxon>
        <taxon>Streptophyta</taxon>
        <taxon>Embryophyta</taxon>
        <taxon>Tracheophyta</taxon>
        <taxon>Spermatophyta</taxon>
        <taxon>Magnoliopsida</taxon>
        <taxon>eudicotyledons</taxon>
        <taxon>Gunneridae</taxon>
        <taxon>Pentapetalae</taxon>
        <taxon>rosids</taxon>
        <taxon>malvids</taxon>
        <taxon>Malvales</taxon>
        <taxon>Malvaceae</taxon>
        <taxon>Malvoideae</taxon>
        <taxon>Gossypium</taxon>
    </lineage>
</organism>
<keyword evidence="2" id="KW-1185">Reference proteome</keyword>
<dbReference type="EMBL" id="JAIQCV010000004">
    <property type="protein sequence ID" value="KAH1107695.1"/>
    <property type="molecule type" value="Genomic_DNA"/>
</dbReference>